<dbReference type="GO" id="GO:0009733">
    <property type="term" value="P:response to auxin"/>
    <property type="evidence" value="ECO:0007669"/>
    <property type="project" value="InterPro"/>
</dbReference>
<keyword evidence="3" id="KW-1185">Reference proteome</keyword>
<evidence type="ECO:0000256" key="1">
    <source>
        <dbReference type="ARBA" id="ARBA00006974"/>
    </source>
</evidence>
<dbReference type="Proteomes" id="UP000541444">
    <property type="component" value="Unassembled WGS sequence"/>
</dbReference>
<organism evidence="2 3">
    <name type="scientific">Kingdonia uniflora</name>
    <dbReference type="NCBI Taxonomy" id="39325"/>
    <lineage>
        <taxon>Eukaryota</taxon>
        <taxon>Viridiplantae</taxon>
        <taxon>Streptophyta</taxon>
        <taxon>Embryophyta</taxon>
        <taxon>Tracheophyta</taxon>
        <taxon>Spermatophyta</taxon>
        <taxon>Magnoliopsida</taxon>
        <taxon>Ranunculales</taxon>
        <taxon>Circaeasteraceae</taxon>
        <taxon>Kingdonia</taxon>
    </lineage>
</organism>
<comment type="caution">
    <text evidence="2">The sequence shown here is derived from an EMBL/GenBank/DDBJ whole genome shotgun (WGS) entry which is preliminary data.</text>
</comment>
<evidence type="ECO:0000313" key="2">
    <source>
        <dbReference type="EMBL" id="KAF6150452.1"/>
    </source>
</evidence>
<sequence>MDDEKPKKFFVALSYLTHPTFLKLLEERECKFGFDQAGVLVVPCQASELQRILSERVWI</sequence>
<dbReference type="InterPro" id="IPR003676">
    <property type="entry name" value="SAUR_fam"/>
</dbReference>
<name>A0A7J7M6I3_9MAGN</name>
<dbReference type="Pfam" id="PF02519">
    <property type="entry name" value="Auxin_inducible"/>
    <property type="match status" value="1"/>
</dbReference>
<dbReference type="PANTHER" id="PTHR31374:SF275">
    <property type="entry name" value="AUXIN-INDUCED PROTEIN 6B-LIKE"/>
    <property type="match status" value="1"/>
</dbReference>
<protein>
    <submittedName>
        <fullName evidence="2">Uncharacterized protein</fullName>
    </submittedName>
</protein>
<evidence type="ECO:0000313" key="3">
    <source>
        <dbReference type="Proteomes" id="UP000541444"/>
    </source>
</evidence>
<accession>A0A7J7M6I3</accession>
<dbReference type="AlphaFoldDB" id="A0A7J7M6I3"/>
<proteinExistence type="inferred from homology"/>
<dbReference type="PANTHER" id="PTHR31374">
    <property type="entry name" value="AUXIN-INDUCED PROTEIN-LIKE-RELATED"/>
    <property type="match status" value="1"/>
</dbReference>
<comment type="similarity">
    <text evidence="1">Belongs to the ARG7 family.</text>
</comment>
<gene>
    <name evidence="2" type="ORF">GIB67_023951</name>
</gene>
<reference evidence="2 3" key="1">
    <citation type="journal article" date="2020" name="IScience">
        <title>Genome Sequencing of the Endangered Kingdonia uniflora (Circaeasteraceae, Ranunculales) Reveals Potential Mechanisms of Evolutionary Specialization.</title>
        <authorList>
            <person name="Sun Y."/>
            <person name="Deng T."/>
            <person name="Zhang A."/>
            <person name="Moore M.J."/>
            <person name="Landis J.B."/>
            <person name="Lin N."/>
            <person name="Zhang H."/>
            <person name="Zhang X."/>
            <person name="Huang J."/>
            <person name="Zhang X."/>
            <person name="Sun H."/>
            <person name="Wang H."/>
        </authorList>
    </citation>
    <scope>NUCLEOTIDE SEQUENCE [LARGE SCALE GENOMIC DNA]</scope>
    <source>
        <strain evidence="2">TB1705</strain>
        <tissue evidence="2">Leaf</tissue>
    </source>
</reference>
<dbReference type="EMBL" id="JACGCM010001742">
    <property type="protein sequence ID" value="KAF6150452.1"/>
    <property type="molecule type" value="Genomic_DNA"/>
</dbReference>
<dbReference type="OrthoDB" id="1930622at2759"/>